<comment type="caution">
    <text evidence="2">The sequence shown here is derived from an EMBL/GenBank/DDBJ whole genome shotgun (WGS) entry which is preliminary data.</text>
</comment>
<feature type="compositionally biased region" description="Basic residues" evidence="1">
    <location>
        <begin position="1089"/>
        <end position="1102"/>
    </location>
</feature>
<sequence>MPFADADHFVPGFDDFNEPQPAPPQHRLLAKSPPTATKTKKKKSRKNAAKQSSAEDADYSYSDPKSITPSPPTHAVKLHHVASPLLPPEPEPEPEPVTAPEAGPEPLPECSPLVYLDDEPAAVEHAQLSVPASRPESKLSPPASPAVRSPKPAAAKLAAPSSPATRPSSLYGGVRDRRNSIHGQTPVPPASVQSQQRHESLVSHRPAPRLVDPPPPHMPQAHFFGLPDLGLFGQKQETGRPAGSDGYCCRLDSFADAGSEVCAKSARDALLVGSEGGLEVLRILPNKLEVVGRLEGLRGAVIDAKILPHLKKHDYIQELRPLVAVTVHGPMLDDRRDSGPEGDGSEPVDNDPPSHFQTTVDVYSLQTQHFICTLYSSAPVAVDMPTFGQVASLPDPIGDLQLDAKGHFITIASGKSGEIFVFTDTPNGDLREPEFRCIGKFWTTVQKPLSSRPQSQSDTSGNAPEVKEEPRRPLCSLGSRWLAVAPPVSSSSISIQGAPLIHHYNANPPGVITHAAPPQPAISCEVVGTDVEGAWSRLGRQAAQGLVKYSQKGIEIGWSGWKELTHPSPPGARQGHERGMSKEELFPPTKGPGEDPGRLAREPALVALIDLDTLLYYEKWKPKYLTAPLSAFPLVEGCNFLSLSSAGTKLLTSSRKGEVSTVWDLSQVAHGVPQRVESTDESNSTSQCIKQIQRIPRNSPSTVLGCAWSRDDDAVAILTAHGTVHLHEVASRPPSRKRKRANSILPPAPEKADATISLSTGVSPPSSSAAGFLGSIKSGWQTVSTQVNTMRTTNPASAFGLPTTFAGFREATAAAGNAGSRAVARGLSQGYTAAKGGAADYWHADDNKIRHTKALQTPFAARSLTWTRRNNTTSVTIACGGAIHIHPVQRVERRKGDAIVSGLKHEKYAHKAFLLPSITTRAEVGVNIDACVGQGPHGFWTLRNSTPPPADPRKGSVATAKTLQGRTNDLETNPPYCPFHVDSRVTIFAFDEMDQSQYGPSLAYECFVMRGHDHPDERRWTFGEQMPPSSIINERTADGYHEGSDLDQDPLADEDNDDDDVAHQMESRLTIQPARKGSHRQGSDQIRIITRRRPGKSNKGGKRTGDDGGFDLMEGDDDESI</sequence>
<keyword evidence="3" id="KW-1185">Reference proteome</keyword>
<evidence type="ECO:0000313" key="3">
    <source>
        <dbReference type="Proteomes" id="UP000073492"/>
    </source>
</evidence>
<dbReference type="SUPFAM" id="SSF50978">
    <property type="entry name" value="WD40 repeat-like"/>
    <property type="match status" value="1"/>
</dbReference>
<feature type="compositionally biased region" description="Polar residues" evidence="1">
    <location>
        <begin position="448"/>
        <end position="462"/>
    </location>
</feature>
<accession>A0A139IE37</accession>
<dbReference type="Gene3D" id="2.130.10.10">
    <property type="entry name" value="YVTN repeat-like/Quinoprotein amine dehydrogenase"/>
    <property type="match status" value="1"/>
</dbReference>
<organism evidence="2 3">
    <name type="scientific">Pseudocercospora musae</name>
    <dbReference type="NCBI Taxonomy" id="113226"/>
    <lineage>
        <taxon>Eukaryota</taxon>
        <taxon>Fungi</taxon>
        <taxon>Dikarya</taxon>
        <taxon>Ascomycota</taxon>
        <taxon>Pezizomycotina</taxon>
        <taxon>Dothideomycetes</taxon>
        <taxon>Dothideomycetidae</taxon>
        <taxon>Mycosphaerellales</taxon>
        <taxon>Mycosphaerellaceae</taxon>
        <taxon>Pseudocercospora</taxon>
    </lineage>
</organism>
<dbReference type="InterPro" id="IPR036322">
    <property type="entry name" value="WD40_repeat_dom_sf"/>
</dbReference>
<name>A0A139IE37_9PEZI</name>
<dbReference type="PANTHER" id="PTHR13268:SF0">
    <property type="entry name" value="BCAS3 MICROTUBULE ASSOCIATED CELL MIGRATION FACTOR"/>
    <property type="match status" value="1"/>
</dbReference>
<dbReference type="GO" id="GO:0042594">
    <property type="term" value="P:response to starvation"/>
    <property type="evidence" value="ECO:0007669"/>
    <property type="project" value="TreeGrafter"/>
</dbReference>
<dbReference type="PANTHER" id="PTHR13268">
    <property type="entry name" value="BREAST CARCINOMA AMPLIFIED SEQUENCE 3"/>
    <property type="match status" value="1"/>
</dbReference>
<dbReference type="STRING" id="113226.A0A139IE37"/>
<evidence type="ECO:0000313" key="2">
    <source>
        <dbReference type="EMBL" id="KXT13023.1"/>
    </source>
</evidence>
<feature type="region of interest" description="Disordered" evidence="1">
    <location>
        <begin position="330"/>
        <end position="356"/>
    </location>
</feature>
<dbReference type="GO" id="GO:0005737">
    <property type="term" value="C:cytoplasm"/>
    <property type="evidence" value="ECO:0007669"/>
    <property type="project" value="TreeGrafter"/>
</dbReference>
<feature type="compositionally biased region" description="Low complexity" evidence="1">
    <location>
        <begin position="149"/>
        <end position="169"/>
    </location>
</feature>
<feature type="region of interest" description="Disordered" evidence="1">
    <location>
        <begin position="1"/>
        <end position="214"/>
    </location>
</feature>
<dbReference type="EMBL" id="LFZO01000132">
    <property type="protein sequence ID" value="KXT13023.1"/>
    <property type="molecule type" value="Genomic_DNA"/>
</dbReference>
<feature type="compositionally biased region" description="Acidic residues" evidence="1">
    <location>
        <begin position="1045"/>
        <end position="1060"/>
    </location>
</feature>
<evidence type="ECO:0000256" key="1">
    <source>
        <dbReference type="SAM" id="MobiDB-lite"/>
    </source>
</evidence>
<feature type="compositionally biased region" description="Basic and acidic residues" evidence="1">
    <location>
        <begin position="574"/>
        <end position="585"/>
    </location>
</feature>
<feature type="region of interest" description="Disordered" evidence="1">
    <location>
        <begin position="1018"/>
        <end position="1121"/>
    </location>
</feature>
<gene>
    <name evidence="2" type="ORF">AC579_3332</name>
</gene>
<dbReference type="InterPro" id="IPR015943">
    <property type="entry name" value="WD40/YVTN_repeat-like_dom_sf"/>
</dbReference>
<dbReference type="InterPro" id="IPR045142">
    <property type="entry name" value="BCAS3-like"/>
</dbReference>
<reference evidence="2 3" key="1">
    <citation type="submission" date="2015-07" db="EMBL/GenBank/DDBJ databases">
        <title>Comparative genomics of the Sigatoka disease complex on banana suggests a link between parallel evolutionary changes in Pseudocercospora fijiensis and Pseudocercospora eumusae and increased virulence on the banana host.</title>
        <authorList>
            <person name="Chang T.-C."/>
            <person name="Salvucci A."/>
            <person name="Crous P.W."/>
            <person name="Stergiopoulos I."/>
        </authorList>
    </citation>
    <scope>NUCLEOTIDE SEQUENCE [LARGE SCALE GENOMIC DNA]</scope>
    <source>
        <strain evidence="2 3">CBS 116634</strain>
    </source>
</reference>
<feature type="region of interest" description="Disordered" evidence="1">
    <location>
        <begin position="565"/>
        <end position="598"/>
    </location>
</feature>
<feature type="region of interest" description="Disordered" evidence="1">
    <location>
        <begin position="728"/>
        <end position="762"/>
    </location>
</feature>
<feature type="compositionally biased region" description="Low complexity" evidence="1">
    <location>
        <begin position="49"/>
        <end position="63"/>
    </location>
</feature>
<protein>
    <submittedName>
        <fullName evidence="2">Uncharacterized protein</fullName>
    </submittedName>
</protein>
<feature type="region of interest" description="Disordered" evidence="1">
    <location>
        <begin position="448"/>
        <end position="472"/>
    </location>
</feature>
<dbReference type="AlphaFoldDB" id="A0A139IE37"/>
<feature type="compositionally biased region" description="Basic residues" evidence="1">
    <location>
        <begin position="38"/>
        <end position="48"/>
    </location>
</feature>
<feature type="compositionally biased region" description="Basic and acidic residues" evidence="1">
    <location>
        <begin position="1035"/>
        <end position="1044"/>
    </location>
</feature>
<dbReference type="OrthoDB" id="3938623at2759"/>
<dbReference type="GO" id="GO:0006914">
    <property type="term" value="P:autophagy"/>
    <property type="evidence" value="ECO:0007669"/>
    <property type="project" value="InterPro"/>
</dbReference>
<proteinExistence type="predicted"/>
<dbReference type="Proteomes" id="UP000073492">
    <property type="component" value="Unassembled WGS sequence"/>
</dbReference>